<sequence length="277" mass="30410">VAGDRSYTDGEYIFREGESAEYAYIVKSGIIEITKISARGEDVLVRLEPPSLFGEMALIDGSPRSASARAKGDTIVTEVTATAFGQYIKQNPEAAIRIMKNISENLRSANQIIAQAGSSPISSEENSDGSFQSTNVAWSEIDDTDDIYDRGPSVPFLYTVYSLLAFVLLIILIATLSKVDTTVSARGQFTTRTPNIVVEAGANSIVRQILVERGEEVKKSQVIAFLDDTMTTANLSQNIQIIQNLEQTLNRLQLEKSYIENDLPIIETKKLSALNFD</sequence>
<dbReference type="GO" id="GO:0003700">
    <property type="term" value="F:DNA-binding transcription factor activity"/>
    <property type="evidence" value="ECO:0007669"/>
    <property type="project" value="TreeGrafter"/>
</dbReference>
<feature type="coiled-coil region" evidence="1">
    <location>
        <begin position="235"/>
        <end position="262"/>
    </location>
</feature>
<dbReference type="CDD" id="cd00038">
    <property type="entry name" value="CAP_ED"/>
    <property type="match status" value="1"/>
</dbReference>
<name>A0A382NHL0_9ZZZZ</name>
<dbReference type="SMART" id="SM00100">
    <property type="entry name" value="cNMP"/>
    <property type="match status" value="1"/>
</dbReference>
<evidence type="ECO:0000256" key="2">
    <source>
        <dbReference type="SAM" id="Phobius"/>
    </source>
</evidence>
<dbReference type="InterPro" id="IPR018490">
    <property type="entry name" value="cNMP-bd_dom_sf"/>
</dbReference>
<protein>
    <recommendedName>
        <fullName evidence="3">Cyclic nucleotide-binding domain-containing protein</fullName>
    </recommendedName>
</protein>
<dbReference type="Pfam" id="PF00027">
    <property type="entry name" value="cNMP_binding"/>
    <property type="match status" value="1"/>
</dbReference>
<dbReference type="PRINTS" id="PR01490">
    <property type="entry name" value="RTXTOXIND"/>
</dbReference>
<keyword evidence="2" id="KW-0472">Membrane</keyword>
<evidence type="ECO:0000313" key="4">
    <source>
        <dbReference type="EMBL" id="SVC59747.1"/>
    </source>
</evidence>
<keyword evidence="2" id="KW-0812">Transmembrane</keyword>
<feature type="transmembrane region" description="Helical" evidence="2">
    <location>
        <begin position="156"/>
        <end position="176"/>
    </location>
</feature>
<dbReference type="SUPFAM" id="SSF51206">
    <property type="entry name" value="cAMP-binding domain-like"/>
    <property type="match status" value="1"/>
</dbReference>
<dbReference type="GO" id="GO:0005829">
    <property type="term" value="C:cytosol"/>
    <property type="evidence" value="ECO:0007669"/>
    <property type="project" value="TreeGrafter"/>
</dbReference>
<dbReference type="AlphaFoldDB" id="A0A382NHL0"/>
<evidence type="ECO:0000256" key="1">
    <source>
        <dbReference type="SAM" id="Coils"/>
    </source>
</evidence>
<gene>
    <name evidence="4" type="ORF">METZ01_LOCUS312601</name>
</gene>
<evidence type="ECO:0000259" key="3">
    <source>
        <dbReference type="PROSITE" id="PS50042"/>
    </source>
</evidence>
<dbReference type="PANTHER" id="PTHR24567:SF74">
    <property type="entry name" value="HTH-TYPE TRANSCRIPTIONAL REGULATOR ARCR"/>
    <property type="match status" value="1"/>
</dbReference>
<feature type="non-terminal residue" evidence="4">
    <location>
        <position position="1"/>
    </location>
</feature>
<keyword evidence="1" id="KW-0175">Coiled coil</keyword>
<dbReference type="InterPro" id="IPR050397">
    <property type="entry name" value="Env_Response_Regulators"/>
</dbReference>
<dbReference type="PROSITE" id="PS50042">
    <property type="entry name" value="CNMP_BINDING_3"/>
    <property type="match status" value="1"/>
</dbReference>
<feature type="non-terminal residue" evidence="4">
    <location>
        <position position="277"/>
    </location>
</feature>
<proteinExistence type="predicted"/>
<dbReference type="Gene3D" id="2.60.120.10">
    <property type="entry name" value="Jelly Rolls"/>
    <property type="match status" value="1"/>
</dbReference>
<dbReference type="PANTHER" id="PTHR24567">
    <property type="entry name" value="CRP FAMILY TRANSCRIPTIONAL REGULATORY PROTEIN"/>
    <property type="match status" value="1"/>
</dbReference>
<dbReference type="PROSITE" id="PS00889">
    <property type="entry name" value="CNMP_BINDING_2"/>
    <property type="match status" value="1"/>
</dbReference>
<dbReference type="InterPro" id="IPR000595">
    <property type="entry name" value="cNMP-bd_dom"/>
</dbReference>
<reference evidence="4" key="1">
    <citation type="submission" date="2018-05" db="EMBL/GenBank/DDBJ databases">
        <authorList>
            <person name="Lanie J.A."/>
            <person name="Ng W.-L."/>
            <person name="Kazmierczak K.M."/>
            <person name="Andrzejewski T.M."/>
            <person name="Davidsen T.M."/>
            <person name="Wayne K.J."/>
            <person name="Tettelin H."/>
            <person name="Glass J.I."/>
            <person name="Rusch D."/>
            <person name="Podicherti R."/>
            <person name="Tsui H.-C.T."/>
            <person name="Winkler M.E."/>
        </authorList>
    </citation>
    <scope>NUCLEOTIDE SEQUENCE</scope>
</reference>
<accession>A0A382NHL0</accession>
<organism evidence="4">
    <name type="scientific">marine metagenome</name>
    <dbReference type="NCBI Taxonomy" id="408172"/>
    <lineage>
        <taxon>unclassified sequences</taxon>
        <taxon>metagenomes</taxon>
        <taxon>ecological metagenomes</taxon>
    </lineage>
</organism>
<dbReference type="EMBL" id="UINC01100023">
    <property type="protein sequence ID" value="SVC59747.1"/>
    <property type="molecule type" value="Genomic_DNA"/>
</dbReference>
<dbReference type="InterPro" id="IPR018488">
    <property type="entry name" value="cNMP-bd_CS"/>
</dbReference>
<keyword evidence="2" id="KW-1133">Transmembrane helix</keyword>
<dbReference type="InterPro" id="IPR014710">
    <property type="entry name" value="RmlC-like_jellyroll"/>
</dbReference>
<feature type="domain" description="Cyclic nucleotide-binding" evidence="3">
    <location>
        <begin position="1"/>
        <end position="105"/>
    </location>
</feature>